<dbReference type="NCBIfam" id="TIGR01730">
    <property type="entry name" value="RND_mfp"/>
    <property type="match status" value="1"/>
</dbReference>
<evidence type="ECO:0000259" key="2">
    <source>
        <dbReference type="Pfam" id="PF25989"/>
    </source>
</evidence>
<reference evidence="3 4" key="1">
    <citation type="submission" date="2016-11" db="EMBL/GenBank/DDBJ databases">
        <authorList>
            <person name="Jaros S."/>
            <person name="Januszkiewicz K."/>
            <person name="Wedrychowicz H."/>
        </authorList>
    </citation>
    <scope>NUCLEOTIDE SEQUENCE [LARGE SCALE GENOMIC DNA]</scope>
    <source>
        <strain evidence="3 4">DSM 15212</strain>
    </source>
</reference>
<dbReference type="Gene3D" id="2.40.50.100">
    <property type="match status" value="1"/>
</dbReference>
<organism evidence="3 4">
    <name type="scientific">Paramaledivibacter caminithermalis (strain DSM 15212 / CIP 107654 / DViRD3)</name>
    <name type="common">Clostridium caminithermale</name>
    <dbReference type="NCBI Taxonomy" id="1121301"/>
    <lineage>
        <taxon>Bacteria</taxon>
        <taxon>Bacillati</taxon>
        <taxon>Bacillota</taxon>
        <taxon>Clostridia</taxon>
        <taxon>Peptostreptococcales</taxon>
        <taxon>Caminicellaceae</taxon>
        <taxon>Paramaledivibacter</taxon>
    </lineage>
</organism>
<dbReference type="Gene3D" id="2.40.30.170">
    <property type="match status" value="1"/>
</dbReference>
<dbReference type="Gene3D" id="2.40.420.20">
    <property type="match status" value="1"/>
</dbReference>
<dbReference type="RefSeq" id="WP_073149844.1">
    <property type="nucleotide sequence ID" value="NZ_FRAG01000025.1"/>
</dbReference>
<name>A0A1M6PMQ9_PARC5</name>
<protein>
    <submittedName>
        <fullName evidence="3">RND family efflux transporter, MFP subunit</fullName>
    </submittedName>
</protein>
<dbReference type="STRING" id="1121301.SAMN02745912_02221"/>
<evidence type="ECO:0000313" key="3">
    <source>
        <dbReference type="EMBL" id="SHK09234.1"/>
    </source>
</evidence>
<evidence type="ECO:0000313" key="4">
    <source>
        <dbReference type="Proteomes" id="UP000184465"/>
    </source>
</evidence>
<dbReference type="GO" id="GO:0015562">
    <property type="term" value="F:efflux transmembrane transporter activity"/>
    <property type="evidence" value="ECO:0007669"/>
    <property type="project" value="InterPro"/>
</dbReference>
<dbReference type="Gene3D" id="1.10.287.470">
    <property type="entry name" value="Helix hairpin bin"/>
    <property type="match status" value="1"/>
</dbReference>
<dbReference type="GO" id="GO:1990281">
    <property type="term" value="C:efflux pump complex"/>
    <property type="evidence" value="ECO:0007669"/>
    <property type="project" value="TreeGrafter"/>
</dbReference>
<dbReference type="PANTHER" id="PTHR30469">
    <property type="entry name" value="MULTIDRUG RESISTANCE PROTEIN MDTA"/>
    <property type="match status" value="1"/>
</dbReference>
<sequence>MNKKILFSVQIILILVLTLTGCSKTEEVAVEEKVRAVKAEEIKESEMPVLLSYLGTVDSQDIVKYGFKTPGKLGRIFVNEGDEVKKGDKLAQLDIQDLQFQFNAAKSTLEAADLNVQKAKDAYEYAQSLLARVEKLYKKGSVTEDSYDKAKLQVSTTEHTYNQAQAQYQKAKTDYSYKKSLLEDATLYADQDGSVVKVPFEESELIPQGYPVVVVRSVQRVVNVGIAQKDLNKINIGMKAYVEVDGQKAEGIVTNIAEAPDAETRTYNAEVTVQGNVYKLGSIAKVDFDLGKEKAIWIPVTCLLSNGENYVYVVRNGRAFKTIVELERTYGDHIRVKGLKAGDMVVTSGMKNLSDGIKVKVIGREGV</sequence>
<evidence type="ECO:0000256" key="1">
    <source>
        <dbReference type="ARBA" id="ARBA00009477"/>
    </source>
</evidence>
<comment type="similarity">
    <text evidence="1">Belongs to the membrane fusion protein (MFP) (TC 8.A.1) family.</text>
</comment>
<dbReference type="AlphaFoldDB" id="A0A1M6PMQ9"/>
<dbReference type="InterPro" id="IPR006143">
    <property type="entry name" value="RND_pump_MFP"/>
</dbReference>
<dbReference type="PROSITE" id="PS51257">
    <property type="entry name" value="PROKAR_LIPOPROTEIN"/>
    <property type="match status" value="1"/>
</dbReference>
<accession>A0A1M6PMQ9</accession>
<dbReference type="Pfam" id="PF25989">
    <property type="entry name" value="YknX_C"/>
    <property type="match status" value="1"/>
</dbReference>
<proteinExistence type="inferred from homology"/>
<dbReference type="Proteomes" id="UP000184465">
    <property type="component" value="Unassembled WGS sequence"/>
</dbReference>
<feature type="domain" description="YknX-like C-terminal permuted SH3-like" evidence="2">
    <location>
        <begin position="298"/>
        <end position="361"/>
    </location>
</feature>
<dbReference type="EMBL" id="FRAG01000025">
    <property type="protein sequence ID" value="SHK09234.1"/>
    <property type="molecule type" value="Genomic_DNA"/>
</dbReference>
<dbReference type="InterPro" id="IPR058637">
    <property type="entry name" value="YknX-like_C"/>
</dbReference>
<keyword evidence="4" id="KW-1185">Reference proteome</keyword>
<gene>
    <name evidence="3" type="ORF">SAMN02745912_02221</name>
</gene>
<dbReference type="PANTHER" id="PTHR30469:SF20">
    <property type="entry name" value="EFFLUX RND TRANSPORTER PERIPLASMIC ADAPTOR SUBUNIT"/>
    <property type="match status" value="1"/>
</dbReference>
<dbReference type="OrthoDB" id="2015187at2"/>
<dbReference type="SUPFAM" id="SSF111369">
    <property type="entry name" value="HlyD-like secretion proteins"/>
    <property type="match status" value="1"/>
</dbReference>